<proteinExistence type="predicted"/>
<dbReference type="AlphaFoldDB" id="A0A380TJ30"/>
<name>A0A380TJ30_9ZZZZ</name>
<organism evidence="2">
    <name type="scientific">metagenome</name>
    <dbReference type="NCBI Taxonomy" id="256318"/>
    <lineage>
        <taxon>unclassified sequences</taxon>
        <taxon>metagenomes</taxon>
    </lineage>
</organism>
<gene>
    <name evidence="2" type="ORF">DF3PB_690006</name>
</gene>
<reference evidence="2" key="1">
    <citation type="submission" date="2018-07" db="EMBL/GenBank/DDBJ databases">
        <authorList>
            <person name="Quirk P.G."/>
            <person name="Krulwich T.A."/>
        </authorList>
    </citation>
    <scope>NUCLEOTIDE SEQUENCE</scope>
</reference>
<sequence length="105" mass="11729">MLQDQLLITRNSFCRHQYFHFLSRARVLDCTILMGSDCERSNEGKGDSENIVHLRRGDPSVKLGSAFCPIRAGWRFKRVSRSGEAIHASHDHSGSLCRRGGAAGE</sequence>
<evidence type="ECO:0000256" key="1">
    <source>
        <dbReference type="SAM" id="MobiDB-lite"/>
    </source>
</evidence>
<protein>
    <submittedName>
        <fullName evidence="2">Uncharacterized protein</fullName>
    </submittedName>
</protein>
<feature type="region of interest" description="Disordered" evidence="1">
    <location>
        <begin position="86"/>
        <end position="105"/>
    </location>
</feature>
<dbReference type="EMBL" id="UIDG01000622">
    <property type="protein sequence ID" value="SUS08445.1"/>
    <property type="molecule type" value="Genomic_DNA"/>
</dbReference>
<accession>A0A380TJ30</accession>
<evidence type="ECO:0000313" key="2">
    <source>
        <dbReference type="EMBL" id="SUS08445.1"/>
    </source>
</evidence>